<feature type="compositionally biased region" description="Basic residues" evidence="1">
    <location>
        <begin position="134"/>
        <end position="146"/>
    </location>
</feature>
<sequence>MRAPGSCSGRWTAGIVARPTAPGGALGEGHHRLTGAQPTRDGIDNPGKPPQAGSLDRNDLQNARHDPYSPSGEHVGARDERPGQHRTDAEDVQPGHVPADHQDSAQVPNWTTRHRDPDTEKAQHQPAVDALHPRSARQWHHHQRHSRYQEQSQHDAKRYPQHHQRPPHLRSVADTHAADAARCAGQPGVFGDCGSAHRASFTISEAAATDRSRRRYRVSAWSLSSSRQKSPTPKSGSCAGSPQARAPSLR</sequence>
<name>A0A654T8C9_MYCTX</name>
<gene>
    <name evidence="2" type="ORF">ERS007681_01787</name>
</gene>
<feature type="compositionally biased region" description="Basic and acidic residues" evidence="1">
    <location>
        <begin position="56"/>
        <end position="67"/>
    </location>
</feature>
<dbReference type="AlphaFoldDB" id="A0A654T8C9"/>
<evidence type="ECO:0000256" key="1">
    <source>
        <dbReference type="SAM" id="MobiDB-lite"/>
    </source>
</evidence>
<dbReference type="EMBL" id="CFOE01000198">
    <property type="protein sequence ID" value="CFE39407.1"/>
    <property type="molecule type" value="Genomic_DNA"/>
</dbReference>
<feature type="region of interest" description="Disordered" evidence="1">
    <location>
        <begin position="1"/>
        <end position="178"/>
    </location>
</feature>
<proteinExistence type="predicted"/>
<feature type="compositionally biased region" description="Basic and acidic residues" evidence="1">
    <location>
        <begin position="113"/>
        <end position="123"/>
    </location>
</feature>
<accession>A0A654T8C9</accession>
<protein>
    <submittedName>
        <fullName evidence="2">Uncharacterized protein</fullName>
    </submittedName>
</protein>
<feature type="compositionally biased region" description="Basic residues" evidence="1">
    <location>
        <begin position="159"/>
        <end position="168"/>
    </location>
</feature>
<reference evidence="2 3" key="1">
    <citation type="submission" date="2015-03" db="EMBL/GenBank/DDBJ databases">
        <authorList>
            <consortium name="Pathogen Informatics"/>
        </authorList>
    </citation>
    <scope>NUCLEOTIDE SEQUENCE [LARGE SCALE GENOMIC DNA]</scope>
    <source>
        <strain evidence="2 3">G09901357</strain>
    </source>
</reference>
<feature type="compositionally biased region" description="Polar residues" evidence="1">
    <location>
        <begin position="221"/>
        <end position="240"/>
    </location>
</feature>
<evidence type="ECO:0000313" key="3">
    <source>
        <dbReference type="Proteomes" id="UP000048289"/>
    </source>
</evidence>
<dbReference type="Proteomes" id="UP000048289">
    <property type="component" value="Unassembled WGS sequence"/>
</dbReference>
<evidence type="ECO:0000313" key="2">
    <source>
        <dbReference type="EMBL" id="CFE39407.1"/>
    </source>
</evidence>
<feature type="compositionally biased region" description="Basic and acidic residues" evidence="1">
    <location>
        <begin position="75"/>
        <end position="89"/>
    </location>
</feature>
<organism evidence="2 3">
    <name type="scientific">Mycobacterium tuberculosis</name>
    <dbReference type="NCBI Taxonomy" id="1773"/>
    <lineage>
        <taxon>Bacteria</taxon>
        <taxon>Bacillati</taxon>
        <taxon>Actinomycetota</taxon>
        <taxon>Actinomycetes</taxon>
        <taxon>Mycobacteriales</taxon>
        <taxon>Mycobacteriaceae</taxon>
        <taxon>Mycobacterium</taxon>
        <taxon>Mycobacterium tuberculosis complex</taxon>
    </lineage>
</organism>
<feature type="region of interest" description="Disordered" evidence="1">
    <location>
        <begin position="208"/>
        <end position="250"/>
    </location>
</feature>